<feature type="compositionally biased region" description="Basic and acidic residues" evidence="1">
    <location>
        <begin position="144"/>
        <end position="163"/>
    </location>
</feature>
<dbReference type="Proteomes" id="UP000194280">
    <property type="component" value="Unassembled WGS sequence"/>
</dbReference>
<keyword evidence="3" id="KW-1185">Reference proteome</keyword>
<sequence>MSEQFTERDCHILSIMLKGKGDWDYITTAGGFSNRKSAQKAARRVTAKLPLPPPTTGGLATQPQELPPPTTGGSFSQSRRELHTTGSKKGGPKSDASAGRVKTPKKGEGIAEDTGEGVGQGVGEGVGQGFPQSSDRFIVGRPYSENHDPDYRLSRRERLKGDESSSDDDDNDNDDDDEEMEEY</sequence>
<feature type="region of interest" description="Disordered" evidence="1">
    <location>
        <begin position="29"/>
        <end position="183"/>
    </location>
</feature>
<feature type="compositionally biased region" description="Gly residues" evidence="1">
    <location>
        <begin position="116"/>
        <end position="128"/>
    </location>
</feature>
<evidence type="ECO:0000256" key="1">
    <source>
        <dbReference type="SAM" id="MobiDB-lite"/>
    </source>
</evidence>
<dbReference type="InParanoid" id="A0A1Z5SYA6"/>
<feature type="compositionally biased region" description="Basic residues" evidence="1">
    <location>
        <begin position="37"/>
        <end position="46"/>
    </location>
</feature>
<evidence type="ECO:0000313" key="2">
    <source>
        <dbReference type="EMBL" id="OTA26207.1"/>
    </source>
</evidence>
<dbReference type="OrthoDB" id="3905416at2759"/>
<gene>
    <name evidence="2" type="ORF">BTJ68_11588</name>
</gene>
<comment type="caution">
    <text evidence="2">The sequence shown here is derived from an EMBL/GenBank/DDBJ whole genome shotgun (WGS) entry which is preliminary data.</text>
</comment>
<reference evidence="2 3" key="1">
    <citation type="submission" date="2017-01" db="EMBL/GenBank/DDBJ databases">
        <title>The recent genome duplication of the halophilic yeast Hortaea werneckii: insights from long-read sequencing.</title>
        <authorList>
            <person name="Sinha S."/>
            <person name="Flibotte S."/>
            <person name="Neira M."/>
            <person name="Lenassi M."/>
            <person name="Gostincar C."/>
            <person name="Stajich J.E."/>
            <person name="Nislow C.E."/>
        </authorList>
    </citation>
    <scope>NUCLEOTIDE SEQUENCE [LARGE SCALE GENOMIC DNA]</scope>
    <source>
        <strain evidence="2 3">EXF-2000</strain>
    </source>
</reference>
<protein>
    <submittedName>
        <fullName evidence="2">Uncharacterized protein</fullName>
    </submittedName>
</protein>
<dbReference type="VEuPathDB" id="FungiDB:BTJ68_11588"/>
<feature type="compositionally biased region" description="Acidic residues" evidence="1">
    <location>
        <begin position="164"/>
        <end position="183"/>
    </location>
</feature>
<dbReference type="AlphaFoldDB" id="A0A1Z5SYA6"/>
<name>A0A1Z5SYA6_HORWE</name>
<accession>A0A1Z5SYA6</accession>
<evidence type="ECO:0000313" key="3">
    <source>
        <dbReference type="Proteomes" id="UP000194280"/>
    </source>
</evidence>
<proteinExistence type="predicted"/>
<organism evidence="2 3">
    <name type="scientific">Hortaea werneckii EXF-2000</name>
    <dbReference type="NCBI Taxonomy" id="1157616"/>
    <lineage>
        <taxon>Eukaryota</taxon>
        <taxon>Fungi</taxon>
        <taxon>Dikarya</taxon>
        <taxon>Ascomycota</taxon>
        <taxon>Pezizomycotina</taxon>
        <taxon>Dothideomycetes</taxon>
        <taxon>Dothideomycetidae</taxon>
        <taxon>Mycosphaerellales</taxon>
        <taxon>Teratosphaeriaceae</taxon>
        <taxon>Hortaea</taxon>
    </lineage>
</organism>
<dbReference type="EMBL" id="MUNK01000190">
    <property type="protein sequence ID" value="OTA26207.1"/>
    <property type="molecule type" value="Genomic_DNA"/>
</dbReference>